<keyword evidence="4" id="KW-0378">Hydrolase</keyword>
<dbReference type="GO" id="GO:0000324">
    <property type="term" value="C:fungal-type vacuole"/>
    <property type="evidence" value="ECO:0007669"/>
    <property type="project" value="TreeGrafter"/>
</dbReference>
<evidence type="ECO:0000256" key="2">
    <source>
        <dbReference type="ARBA" id="ARBA00022750"/>
    </source>
</evidence>
<protein>
    <submittedName>
        <fullName evidence="6">Acid protease</fullName>
    </submittedName>
</protein>
<feature type="domain" description="Peptidase A1" evidence="5">
    <location>
        <begin position="70"/>
        <end position="414"/>
    </location>
</feature>
<evidence type="ECO:0000256" key="3">
    <source>
        <dbReference type="PIRSR" id="PIRSR601461-1"/>
    </source>
</evidence>
<dbReference type="InterPro" id="IPR021109">
    <property type="entry name" value="Peptidase_aspartic_dom_sf"/>
</dbReference>
<dbReference type="InterPro" id="IPR001969">
    <property type="entry name" value="Aspartic_peptidase_AS"/>
</dbReference>
<name>A0A6A6V4U9_9PLEO</name>
<dbReference type="EMBL" id="MU006586">
    <property type="protein sequence ID" value="KAF2744779.1"/>
    <property type="molecule type" value="Genomic_DNA"/>
</dbReference>
<proteinExistence type="inferred from homology"/>
<dbReference type="OrthoDB" id="15189at2759"/>
<gene>
    <name evidence="6" type="ORF">M011DRAFT_505779</name>
</gene>
<evidence type="ECO:0000313" key="7">
    <source>
        <dbReference type="Proteomes" id="UP000799440"/>
    </source>
</evidence>
<sequence length="418" mass="45408">MESRSQLVFYARPLQDASLPSSSLFPDRRTCCERNSTVQDCRYRDPTSYLAVTYFDVIEQDLQTIGGRVYMTRATIAGKEYTLVIDTGSSDTWIASSQFQCVTQFTQSPLPQSDCGFGPLHNESLSKSWDAYEGYNFSVRYTDGEFLEGELGVENVEIGGVKFERVIGVVERGWWLGDQESSGLLGFAYPGIASNVEALNYTSVLFTLFDTATTLPPIFSLALTRPTPSSPRGGGLLALGGIPDIPHDPSFATVDILPSPYGPYTFYTIPLQTFTIIPPSTSSLPPRGVTLNYTRAIPTIIDSGSTLMYLPSAVADRVAAAFVPPARFDSQMGLYVVACGAQVPRVGVGVGGKVFWVDARDLVSNETVDGGRTDRGECVVAVQRMGGGDAILGDAWLKSVLVVFDLEEGRVRVAGRWE</sequence>
<accession>A0A6A6V4U9</accession>
<dbReference type="GO" id="GO:0004190">
    <property type="term" value="F:aspartic-type endopeptidase activity"/>
    <property type="evidence" value="ECO:0007669"/>
    <property type="project" value="UniProtKB-KW"/>
</dbReference>
<feature type="active site" evidence="3">
    <location>
        <position position="302"/>
    </location>
</feature>
<dbReference type="CDD" id="cd05471">
    <property type="entry name" value="pepsin_like"/>
    <property type="match status" value="1"/>
</dbReference>
<dbReference type="PANTHER" id="PTHR47966">
    <property type="entry name" value="BETA-SITE APP-CLEAVING ENZYME, ISOFORM A-RELATED"/>
    <property type="match status" value="1"/>
</dbReference>
<feature type="active site" evidence="3">
    <location>
        <position position="86"/>
    </location>
</feature>
<evidence type="ECO:0000256" key="1">
    <source>
        <dbReference type="ARBA" id="ARBA00007447"/>
    </source>
</evidence>
<dbReference type="Pfam" id="PF00026">
    <property type="entry name" value="Asp"/>
    <property type="match status" value="1"/>
</dbReference>
<dbReference type="Proteomes" id="UP000799440">
    <property type="component" value="Unassembled WGS sequence"/>
</dbReference>
<keyword evidence="7" id="KW-1185">Reference proteome</keyword>
<dbReference type="SUPFAM" id="SSF50630">
    <property type="entry name" value="Acid proteases"/>
    <property type="match status" value="1"/>
</dbReference>
<evidence type="ECO:0000313" key="6">
    <source>
        <dbReference type="EMBL" id="KAF2744779.1"/>
    </source>
</evidence>
<comment type="similarity">
    <text evidence="1 4">Belongs to the peptidase A1 family.</text>
</comment>
<evidence type="ECO:0000259" key="5">
    <source>
        <dbReference type="PROSITE" id="PS51767"/>
    </source>
</evidence>
<dbReference type="InterPro" id="IPR034164">
    <property type="entry name" value="Pepsin-like_dom"/>
</dbReference>
<reference evidence="6" key="1">
    <citation type="journal article" date="2020" name="Stud. Mycol.">
        <title>101 Dothideomycetes genomes: a test case for predicting lifestyles and emergence of pathogens.</title>
        <authorList>
            <person name="Haridas S."/>
            <person name="Albert R."/>
            <person name="Binder M."/>
            <person name="Bloem J."/>
            <person name="Labutti K."/>
            <person name="Salamov A."/>
            <person name="Andreopoulos B."/>
            <person name="Baker S."/>
            <person name="Barry K."/>
            <person name="Bills G."/>
            <person name="Bluhm B."/>
            <person name="Cannon C."/>
            <person name="Castanera R."/>
            <person name="Culley D."/>
            <person name="Daum C."/>
            <person name="Ezra D."/>
            <person name="Gonzalez J."/>
            <person name="Henrissat B."/>
            <person name="Kuo A."/>
            <person name="Liang C."/>
            <person name="Lipzen A."/>
            <person name="Lutzoni F."/>
            <person name="Magnuson J."/>
            <person name="Mondo S."/>
            <person name="Nolan M."/>
            <person name="Ohm R."/>
            <person name="Pangilinan J."/>
            <person name="Park H.-J."/>
            <person name="Ramirez L."/>
            <person name="Alfaro M."/>
            <person name="Sun H."/>
            <person name="Tritt A."/>
            <person name="Yoshinaga Y."/>
            <person name="Zwiers L.-H."/>
            <person name="Turgeon B."/>
            <person name="Goodwin S."/>
            <person name="Spatafora J."/>
            <person name="Crous P."/>
            <person name="Grigoriev I."/>
        </authorList>
    </citation>
    <scope>NUCLEOTIDE SEQUENCE</scope>
    <source>
        <strain evidence="6">CBS 119925</strain>
    </source>
</reference>
<organism evidence="6 7">
    <name type="scientific">Sporormia fimetaria CBS 119925</name>
    <dbReference type="NCBI Taxonomy" id="1340428"/>
    <lineage>
        <taxon>Eukaryota</taxon>
        <taxon>Fungi</taxon>
        <taxon>Dikarya</taxon>
        <taxon>Ascomycota</taxon>
        <taxon>Pezizomycotina</taxon>
        <taxon>Dothideomycetes</taxon>
        <taxon>Pleosporomycetidae</taxon>
        <taxon>Pleosporales</taxon>
        <taxon>Sporormiaceae</taxon>
        <taxon>Sporormia</taxon>
    </lineage>
</organism>
<dbReference type="PROSITE" id="PS51767">
    <property type="entry name" value="PEPTIDASE_A1"/>
    <property type="match status" value="1"/>
</dbReference>
<dbReference type="InterPro" id="IPR033121">
    <property type="entry name" value="PEPTIDASE_A1"/>
</dbReference>
<evidence type="ECO:0000256" key="4">
    <source>
        <dbReference type="RuleBase" id="RU000454"/>
    </source>
</evidence>
<dbReference type="Gene3D" id="2.40.70.10">
    <property type="entry name" value="Acid Proteases"/>
    <property type="match status" value="2"/>
</dbReference>
<keyword evidence="4 6" id="KW-0645">Protease</keyword>
<dbReference type="InterPro" id="IPR001461">
    <property type="entry name" value="Aspartic_peptidase_A1"/>
</dbReference>
<dbReference type="PRINTS" id="PR00792">
    <property type="entry name" value="PEPSIN"/>
</dbReference>
<dbReference type="PROSITE" id="PS00141">
    <property type="entry name" value="ASP_PROTEASE"/>
    <property type="match status" value="1"/>
</dbReference>
<dbReference type="GO" id="GO:0006508">
    <property type="term" value="P:proteolysis"/>
    <property type="evidence" value="ECO:0007669"/>
    <property type="project" value="UniProtKB-KW"/>
</dbReference>
<dbReference type="AlphaFoldDB" id="A0A6A6V4U9"/>
<keyword evidence="2 4" id="KW-0064">Aspartyl protease</keyword>
<dbReference type="PANTHER" id="PTHR47966:SF47">
    <property type="entry name" value="ENDOPEPTIDASE, PUTATIVE (AFU_ORTHOLOGUE AFUA_3G01220)-RELATED"/>
    <property type="match status" value="1"/>
</dbReference>